<dbReference type="Proteomes" id="UP000007486">
    <property type="component" value="Chromosome"/>
</dbReference>
<dbReference type="EMBL" id="CP002530">
    <property type="protein sequence ID" value="ADY36859.1"/>
    <property type="molecule type" value="Genomic_DNA"/>
</dbReference>
<proteinExistence type="predicted"/>
<feature type="transmembrane region" description="Helical" evidence="1">
    <location>
        <begin position="235"/>
        <end position="261"/>
    </location>
</feature>
<dbReference type="AlphaFoldDB" id="F0R6H1"/>
<dbReference type="STRING" id="667015.Bacsa_2310"/>
<accession>F0R6H1</accession>
<organism evidence="2 3">
    <name type="scientific">Phocaeicola salanitronis (strain DSM 18170 / JCM 13657 / CCUG 60908 / BL78)</name>
    <name type="common">Bacteroides salanitronis</name>
    <dbReference type="NCBI Taxonomy" id="667015"/>
    <lineage>
        <taxon>Bacteria</taxon>
        <taxon>Pseudomonadati</taxon>
        <taxon>Bacteroidota</taxon>
        <taxon>Bacteroidia</taxon>
        <taxon>Bacteroidales</taxon>
        <taxon>Bacteroidaceae</taxon>
        <taxon>Phocaeicola</taxon>
    </lineage>
</organism>
<feature type="transmembrane region" description="Helical" evidence="1">
    <location>
        <begin position="140"/>
        <end position="165"/>
    </location>
</feature>
<feature type="transmembrane region" description="Helical" evidence="1">
    <location>
        <begin position="52"/>
        <end position="69"/>
    </location>
</feature>
<keyword evidence="1" id="KW-1133">Transmembrane helix</keyword>
<dbReference type="OrthoDB" id="1467217at2"/>
<keyword evidence="1" id="KW-0812">Transmembrane</keyword>
<dbReference type="RefSeq" id="WP_013618286.1">
    <property type="nucleotide sequence ID" value="NC_015164.1"/>
</dbReference>
<keyword evidence="3" id="KW-1185">Reference proteome</keyword>
<dbReference type="HOGENOM" id="CLU_069603_0_0_10"/>
<dbReference type="eggNOG" id="ENOG50321UV">
    <property type="taxonomic scope" value="Bacteria"/>
</dbReference>
<feature type="transmembrane region" description="Helical" evidence="1">
    <location>
        <begin position="205"/>
        <end position="223"/>
    </location>
</feature>
<feature type="transmembrane region" description="Helical" evidence="1">
    <location>
        <begin position="177"/>
        <end position="199"/>
    </location>
</feature>
<dbReference type="KEGG" id="bsa:Bacsa_2310"/>
<evidence type="ECO:0008006" key="4">
    <source>
        <dbReference type="Google" id="ProtNLM"/>
    </source>
</evidence>
<evidence type="ECO:0000313" key="3">
    <source>
        <dbReference type="Proteomes" id="UP000007486"/>
    </source>
</evidence>
<dbReference type="Pfam" id="PF14093">
    <property type="entry name" value="DUF4271"/>
    <property type="match status" value="1"/>
</dbReference>
<gene>
    <name evidence="2" type="ordered locus">Bacsa_2310</name>
</gene>
<evidence type="ECO:0000256" key="1">
    <source>
        <dbReference type="SAM" id="Phobius"/>
    </source>
</evidence>
<dbReference type="InterPro" id="IPR025367">
    <property type="entry name" value="DUF4271"/>
</dbReference>
<feature type="transmembrane region" description="Helical" evidence="1">
    <location>
        <begin position="102"/>
        <end position="120"/>
    </location>
</feature>
<sequence length="269" mass="31450">MNETCPVGFEYIVEKVYEQELLLDSALARSMQTASGAGMRGEPLPYQFRSEWSVTCLLLLCFLLFSYALKNGRKYIFQHLKSLFQHKERNSLFDDTSGSSNGAVIILPLLSCIFYGLFFYCYSVEKFPALFYVTPHEAMIGIYILIAFFYLLLKWGSYTFVNWIFFEKEGSRAWIQAYFDTLSGQCFLLFPVILLIIYYNLWFHIGSIFILFILIFAKILLYYKGFLNFFSQSYGFLHFILYFCALEMVPLLLLAKGILYINQIVILNF</sequence>
<reference evidence="2 3" key="1">
    <citation type="journal article" date="2011" name="Stand. Genomic Sci.">
        <title>Complete genome sequence of Bacteroides salanitronis type strain (BL78).</title>
        <authorList>
            <person name="Gronow S."/>
            <person name="Held B."/>
            <person name="Lucas S."/>
            <person name="Lapidus A."/>
            <person name="Del Rio T.G."/>
            <person name="Nolan M."/>
            <person name="Tice H."/>
            <person name="Deshpande S."/>
            <person name="Cheng J.F."/>
            <person name="Pitluck S."/>
            <person name="Liolios K."/>
            <person name="Pagani I."/>
            <person name="Ivanova N."/>
            <person name="Mavromatis K."/>
            <person name="Pati A."/>
            <person name="Tapia R."/>
            <person name="Han C."/>
            <person name="Goodwin L."/>
            <person name="Chen A."/>
            <person name="Palaniappan K."/>
            <person name="Land M."/>
            <person name="Hauser L."/>
            <person name="Chang Y.J."/>
            <person name="Jeffries C.D."/>
            <person name="Brambilla E.M."/>
            <person name="Rohde M."/>
            <person name="Goker M."/>
            <person name="Detter J.C."/>
            <person name="Woyke T."/>
            <person name="Bristow J."/>
            <person name="Markowitz V."/>
            <person name="Hugenholtz P."/>
            <person name="Kyrpides N.C."/>
            <person name="Klenk H.P."/>
            <person name="Eisen J.A."/>
        </authorList>
    </citation>
    <scope>NUCLEOTIDE SEQUENCE [LARGE SCALE GENOMIC DNA]</scope>
    <source>
        <strain evidence="2 3">DSM 18170</strain>
    </source>
</reference>
<name>F0R6H1_PHOSB</name>
<evidence type="ECO:0000313" key="2">
    <source>
        <dbReference type="EMBL" id="ADY36859.1"/>
    </source>
</evidence>
<protein>
    <recommendedName>
        <fullName evidence="4">DUF4271 domain-containing protein</fullName>
    </recommendedName>
</protein>
<keyword evidence="1" id="KW-0472">Membrane</keyword>